<evidence type="ECO:0000313" key="2">
    <source>
        <dbReference type="Proteomes" id="UP001241226"/>
    </source>
</evidence>
<proteinExistence type="predicted"/>
<gene>
    <name evidence="1" type="ORF">PYE67_03435</name>
</gene>
<protein>
    <submittedName>
        <fullName evidence="1">Uncharacterized protein</fullName>
    </submittedName>
</protein>
<reference evidence="1 2" key="1">
    <citation type="submission" date="2022-02" db="EMBL/GenBank/DDBJ databases">
        <title>Emergence and expansion in Europe of a Vibrio aestuarianus clonal complex pathogenic for oysters.</title>
        <authorList>
            <person name="Mesnil A."/>
            <person name="Travers M.-A."/>
        </authorList>
    </citation>
    <scope>NUCLEOTIDE SEQUENCE [LARGE SCALE GENOMIC DNA]</scope>
    <source>
        <strain evidence="1 2">U17</strain>
    </source>
</reference>
<dbReference type="AlphaFoldDB" id="A0ABD7YLN2"/>
<organism evidence="1 2">
    <name type="scientific">Vibrio aestuarianus</name>
    <dbReference type="NCBI Taxonomy" id="28171"/>
    <lineage>
        <taxon>Bacteria</taxon>
        <taxon>Pseudomonadati</taxon>
        <taxon>Pseudomonadota</taxon>
        <taxon>Gammaproteobacteria</taxon>
        <taxon>Vibrionales</taxon>
        <taxon>Vibrionaceae</taxon>
        <taxon>Vibrio</taxon>
    </lineage>
</organism>
<name>A0ABD7YLN2_9VIBR</name>
<sequence>MHNQLPNTFYHENTAIGWTKEEAQGLSDEISARINFGSEYGDEQRRITQILENAAREIIQAPKNASLKQYVEWRKRTLAHMKNDGLDTFYRLKLVDRFKLEVEINNLMELYEASASELQCHLITIYCSNGKWDIYRGYGVPKEINAKKEILLTQNIETKHSIDTLITYACLIAWWLNRGLDPTITKAGISGADLVSFIADRLNKNNDSVAKYLNRLGITKNTLKTIS</sequence>
<dbReference type="Proteomes" id="UP001241226">
    <property type="component" value="Chromosome 1"/>
</dbReference>
<accession>A0ABD7YLN2</accession>
<dbReference type="RefSeq" id="WP_261926530.1">
    <property type="nucleotide sequence ID" value="NZ_CALYLG010000110.1"/>
</dbReference>
<dbReference type="EMBL" id="CP118711">
    <property type="protein sequence ID" value="WGK85890.1"/>
    <property type="molecule type" value="Genomic_DNA"/>
</dbReference>
<evidence type="ECO:0000313" key="1">
    <source>
        <dbReference type="EMBL" id="WGK85890.1"/>
    </source>
</evidence>